<dbReference type="HOGENOM" id="CLU_3330040_0_0_5"/>
<organism evidence="1 2">
    <name type="scientific">Methylobacterium oryzae CBMB20</name>
    <dbReference type="NCBI Taxonomy" id="693986"/>
    <lineage>
        <taxon>Bacteria</taxon>
        <taxon>Pseudomonadati</taxon>
        <taxon>Pseudomonadota</taxon>
        <taxon>Alphaproteobacteria</taxon>
        <taxon>Hyphomicrobiales</taxon>
        <taxon>Methylobacteriaceae</taxon>
        <taxon>Methylobacterium</taxon>
    </lineage>
</organism>
<gene>
    <name evidence="1" type="ORF">MOC_2131</name>
</gene>
<evidence type="ECO:0000313" key="1">
    <source>
        <dbReference type="EMBL" id="AIQ89886.1"/>
    </source>
</evidence>
<proteinExistence type="predicted"/>
<keyword evidence="2" id="KW-1185">Reference proteome</keyword>
<sequence length="38" mass="3523">MSGPRPVAPPMAATTGAMHASVGELASGAGCDTSGHAA</sequence>
<name>A0A089NPR0_9HYPH</name>
<dbReference type="Proteomes" id="UP000029492">
    <property type="component" value="Chromosome"/>
</dbReference>
<dbReference type="EMBL" id="CP003811">
    <property type="protein sequence ID" value="AIQ89886.1"/>
    <property type="molecule type" value="Genomic_DNA"/>
</dbReference>
<reference evidence="1 2" key="1">
    <citation type="journal article" date="2014" name="PLoS ONE">
        <title>Genome Information of Methylobacterium oryzae, a Plant-Probiotic Methylotroph in the Phyllosphere.</title>
        <authorList>
            <person name="Kwak M.J."/>
            <person name="Jeong H."/>
            <person name="Madhaiyan M."/>
            <person name="Lee Y."/>
            <person name="Sa T.M."/>
            <person name="Oh T.K."/>
            <person name="Kim J.F."/>
        </authorList>
    </citation>
    <scope>NUCLEOTIDE SEQUENCE [LARGE SCALE GENOMIC DNA]</scope>
    <source>
        <strain evidence="1 2">CBMB20</strain>
    </source>
</reference>
<protein>
    <submittedName>
        <fullName evidence="1">Protein of unassigned function</fullName>
    </submittedName>
</protein>
<accession>A0A089NPR0</accession>
<dbReference type="AlphaFoldDB" id="A0A089NPR0"/>
<dbReference type="STRING" id="693986.MOC_2131"/>
<evidence type="ECO:0000313" key="2">
    <source>
        <dbReference type="Proteomes" id="UP000029492"/>
    </source>
</evidence>
<dbReference type="KEGG" id="mor:MOC_2131"/>